<evidence type="ECO:0000313" key="6">
    <source>
        <dbReference type="EMBL" id="CAB4887440.1"/>
    </source>
</evidence>
<dbReference type="EMBL" id="CAEZYH010000001">
    <property type="protein sequence ID" value="CAB4704523.1"/>
    <property type="molecule type" value="Genomic_DNA"/>
</dbReference>
<sequence length="157" mass="17522">MSSPTPASQNPISLTPQGPPTTVIPLEDPIIRHELSQALGVDPESRREAVAVVVGHHPRSLISWASIGDLGRDDLERYAYYRIGYHRGLDTLRQNGWRGSGYVRWNQDSNHGFLRCLLGLQKFAEAIGESDEAERCHLFLLQLDPSGIPHEFLTALQ</sequence>
<organism evidence="3">
    <name type="scientific">freshwater metagenome</name>
    <dbReference type="NCBI Taxonomy" id="449393"/>
    <lineage>
        <taxon>unclassified sequences</taxon>
        <taxon>metagenomes</taxon>
        <taxon>ecological metagenomes</taxon>
    </lineage>
</organism>
<name>A0A6J6V9V0_9ZZZZ</name>
<accession>A0A6J6V9V0</accession>
<gene>
    <name evidence="2" type="ORF">UFOPK2658_00013</name>
    <name evidence="3" type="ORF">UFOPK2880_00706</name>
    <name evidence="4" type="ORF">UFOPK3004_00485</name>
    <name evidence="5" type="ORF">UFOPK3304_01608</name>
    <name evidence="6" type="ORF">UFOPK3494_00035</name>
    <name evidence="7" type="ORF">UFOPK4134_00209</name>
</gene>
<dbReference type="AlphaFoldDB" id="A0A6J6V9V0"/>
<evidence type="ECO:0000313" key="7">
    <source>
        <dbReference type="EMBL" id="CAB5019910.1"/>
    </source>
</evidence>
<reference evidence="3" key="1">
    <citation type="submission" date="2020-05" db="EMBL/GenBank/DDBJ databases">
        <authorList>
            <person name="Chiriac C."/>
            <person name="Salcher M."/>
            <person name="Ghai R."/>
            <person name="Kavagutti S V."/>
        </authorList>
    </citation>
    <scope>NUCLEOTIDE SEQUENCE</scope>
</reference>
<dbReference type="EMBL" id="CAFAAL010000026">
    <property type="protein sequence ID" value="CAB4797930.1"/>
    <property type="molecule type" value="Genomic_DNA"/>
</dbReference>
<dbReference type="EMBL" id="CAEZZP010000032">
    <property type="protein sequence ID" value="CAB4769071.1"/>
    <property type="molecule type" value="Genomic_DNA"/>
</dbReference>
<evidence type="ECO:0000313" key="5">
    <source>
        <dbReference type="EMBL" id="CAB4880607.1"/>
    </source>
</evidence>
<feature type="region of interest" description="Disordered" evidence="1">
    <location>
        <begin position="1"/>
        <end position="23"/>
    </location>
</feature>
<dbReference type="Pfam" id="PF11349">
    <property type="entry name" value="DUF3151"/>
    <property type="match status" value="1"/>
</dbReference>
<evidence type="ECO:0000313" key="2">
    <source>
        <dbReference type="EMBL" id="CAB4704523.1"/>
    </source>
</evidence>
<dbReference type="EMBL" id="CAFBLJ010000117">
    <property type="protein sequence ID" value="CAB4880607.1"/>
    <property type="molecule type" value="Genomic_DNA"/>
</dbReference>
<dbReference type="EMBL" id="CAFBPS010000006">
    <property type="protein sequence ID" value="CAB5019910.1"/>
    <property type="molecule type" value="Genomic_DNA"/>
</dbReference>
<evidence type="ECO:0000256" key="1">
    <source>
        <dbReference type="SAM" id="MobiDB-lite"/>
    </source>
</evidence>
<evidence type="ECO:0000313" key="3">
    <source>
        <dbReference type="EMBL" id="CAB4769071.1"/>
    </source>
</evidence>
<dbReference type="InterPro" id="IPR014487">
    <property type="entry name" value="DUF3151"/>
</dbReference>
<proteinExistence type="predicted"/>
<feature type="compositionally biased region" description="Polar residues" evidence="1">
    <location>
        <begin position="1"/>
        <end position="16"/>
    </location>
</feature>
<evidence type="ECO:0000313" key="4">
    <source>
        <dbReference type="EMBL" id="CAB4797930.1"/>
    </source>
</evidence>
<dbReference type="EMBL" id="CAFBMF010000001">
    <property type="protein sequence ID" value="CAB4887440.1"/>
    <property type="molecule type" value="Genomic_DNA"/>
</dbReference>
<protein>
    <submittedName>
        <fullName evidence="3">Unannotated protein</fullName>
    </submittedName>
</protein>